<keyword evidence="2" id="KW-1185">Reference proteome</keyword>
<gene>
    <name evidence="1" type="ORF">NDU88_001957</name>
</gene>
<protein>
    <submittedName>
        <fullName evidence="1">Uncharacterized protein</fullName>
    </submittedName>
</protein>
<dbReference type="EMBL" id="JANPWB010000015">
    <property type="protein sequence ID" value="KAJ1088802.1"/>
    <property type="molecule type" value="Genomic_DNA"/>
</dbReference>
<dbReference type="AlphaFoldDB" id="A0AAV7LER0"/>
<sequence length="122" mass="12742">MPGLSYPRIAADFSFPAKRECRQCFVRAQANLAPPTFSCLMPGLSSPRIAADLLSRKAGVQASLCVRSGKPGPAHILLFDFGLSSPGLRLTSPFHEAGVQAALCAHSGKPGPAHVLLFDAGA</sequence>
<accession>A0AAV7LER0</accession>
<evidence type="ECO:0000313" key="1">
    <source>
        <dbReference type="EMBL" id="KAJ1088802.1"/>
    </source>
</evidence>
<name>A0AAV7LER0_PLEWA</name>
<organism evidence="1 2">
    <name type="scientific">Pleurodeles waltl</name>
    <name type="common">Iberian ribbed newt</name>
    <dbReference type="NCBI Taxonomy" id="8319"/>
    <lineage>
        <taxon>Eukaryota</taxon>
        <taxon>Metazoa</taxon>
        <taxon>Chordata</taxon>
        <taxon>Craniata</taxon>
        <taxon>Vertebrata</taxon>
        <taxon>Euteleostomi</taxon>
        <taxon>Amphibia</taxon>
        <taxon>Batrachia</taxon>
        <taxon>Caudata</taxon>
        <taxon>Salamandroidea</taxon>
        <taxon>Salamandridae</taxon>
        <taxon>Pleurodelinae</taxon>
        <taxon>Pleurodeles</taxon>
    </lineage>
</organism>
<evidence type="ECO:0000313" key="2">
    <source>
        <dbReference type="Proteomes" id="UP001066276"/>
    </source>
</evidence>
<reference evidence="1" key="1">
    <citation type="journal article" date="2022" name="bioRxiv">
        <title>Sequencing and chromosome-scale assembly of the giantPleurodeles waltlgenome.</title>
        <authorList>
            <person name="Brown T."/>
            <person name="Elewa A."/>
            <person name="Iarovenko S."/>
            <person name="Subramanian E."/>
            <person name="Araus A.J."/>
            <person name="Petzold A."/>
            <person name="Susuki M."/>
            <person name="Suzuki K.-i.T."/>
            <person name="Hayashi T."/>
            <person name="Toyoda A."/>
            <person name="Oliveira C."/>
            <person name="Osipova E."/>
            <person name="Leigh N.D."/>
            <person name="Simon A."/>
            <person name="Yun M.H."/>
        </authorList>
    </citation>
    <scope>NUCLEOTIDE SEQUENCE</scope>
    <source>
        <strain evidence="1">20211129_DDA</strain>
        <tissue evidence="1">Liver</tissue>
    </source>
</reference>
<comment type="caution">
    <text evidence="1">The sequence shown here is derived from an EMBL/GenBank/DDBJ whole genome shotgun (WGS) entry which is preliminary data.</text>
</comment>
<dbReference type="Proteomes" id="UP001066276">
    <property type="component" value="Chromosome 11"/>
</dbReference>
<proteinExistence type="predicted"/>